<dbReference type="PROSITE" id="PS00028">
    <property type="entry name" value="ZINC_FINGER_C2H2_1"/>
    <property type="match status" value="1"/>
</dbReference>
<dbReference type="InterPro" id="IPR013087">
    <property type="entry name" value="Znf_C2H2_type"/>
</dbReference>
<feature type="compositionally biased region" description="Basic and acidic residues" evidence="5">
    <location>
        <begin position="566"/>
        <end position="583"/>
    </location>
</feature>
<dbReference type="GO" id="GO:0072344">
    <property type="term" value="P:rescue of stalled ribosome"/>
    <property type="evidence" value="ECO:0007669"/>
    <property type="project" value="InterPro"/>
</dbReference>
<dbReference type="GO" id="GO:0006364">
    <property type="term" value="P:rRNA processing"/>
    <property type="evidence" value="ECO:0007669"/>
    <property type="project" value="InterPro"/>
</dbReference>
<evidence type="ECO:0000256" key="4">
    <source>
        <dbReference type="SAM" id="Coils"/>
    </source>
</evidence>
<keyword evidence="4" id="KW-0175">Coiled coil</keyword>
<feature type="compositionally biased region" description="Polar residues" evidence="5">
    <location>
        <begin position="327"/>
        <end position="352"/>
    </location>
</feature>
<feature type="region of interest" description="Disordered" evidence="5">
    <location>
        <begin position="1394"/>
        <end position="1417"/>
    </location>
</feature>
<feature type="region of interest" description="Disordered" evidence="5">
    <location>
        <begin position="633"/>
        <end position="652"/>
    </location>
</feature>
<dbReference type="SUPFAM" id="SSF57850">
    <property type="entry name" value="RING/U-box"/>
    <property type="match status" value="1"/>
</dbReference>
<dbReference type="GO" id="GO:0019843">
    <property type="term" value="F:rRNA binding"/>
    <property type="evidence" value="ECO:0007669"/>
    <property type="project" value="InterPro"/>
</dbReference>
<dbReference type="GO" id="GO:0008270">
    <property type="term" value="F:zinc ion binding"/>
    <property type="evidence" value="ECO:0007669"/>
    <property type="project" value="UniProtKB-KW"/>
</dbReference>
<evidence type="ECO:0000259" key="6">
    <source>
        <dbReference type="PROSITE" id="PS50089"/>
    </source>
</evidence>
<sequence>MMSEVVESVGKLCPICHDDIDYFAYGSCNHPTCTKCVLKLRKFGSADEPEFSQCPTCRQNINRVAIMRNFVPFDNIDVSLLRHDSKFDFMFPDVEIEQHYLNMLKSVCPICGEEKKSLSALNRHTTLEHQLSYCDLCIRYARLLPCEFVLMKPADLTKHRSWDKNKKKGHPLCDFCKERFYEMEDLITHIRDLHFLCDLCMTTGKFVVFRQQCELLNHYGESHHLCSECRAQQRISCFATEDRLGLHRFQEHPNEVANDPNSWLPISIRHVTSTDSAFRRRDQIFPDVYSVDGVVDASDGRLTSQDNPSVTYRRPNPSEWTGEDFPSLQSTRPMTTSSHLTTNESRSPQTPVQRLRESTTTLTEREINDTNNSVQNKRPITGGSWVSRVANVNFTNKDRLTSEDFPSLTQSTNPSTGKPPTWVRSNASQLIQNPQTDTSNHFSFPTLGSNNHASASSSSPSSGWSKTSRNTSSEEQLKSTFPQSVSLQTPTSSDFPSLPTNSNPSHSNRTINLTSKSVLENKSKVFKTPAADAMKKKTEPLTVTTALKITKKPKPRNNSRTINNNMDEHGGMTLRDDSEKYADDQSPLEKPQFSHIRTVDVLNINQQSSSQINLINHEPLSLTNDFPCLSENKTNSNDTIQKKSQNRQTKKKIIDTTVHQSEQQHSSHTTSSVVNNTLKPEINSLIKLIKSIHFNDNMDIECLLYAKSQYVAPPDMEIRNRELIQTVENDLFDKSGKTAFIRFADLSRRYRYKQINATAYLEGLIGLLNVNTVNQNDDDNIPYWIGPMISLLPDIGLQRALLRALQAQGSPRIPVDMQEALLKSGHQFKRNKIPILALPPWSKKVLKTMQTCQECGQVCLRSDLSIHMELAHSVYIFLCIMVHKKRPKSVRNARNAALALEEKRYTKTPHTMVFSRPGVGSLVKQLSLDVREIFEPFTASRLRVTRQNVLKDFITIAGPLNVTHLLYFTHPNDEKREQKRARRLAKASAKQLKNENSSVEQNTTEIQAVTSKSCSNHGGVYLHMIRVPHGPSLTFRVAEYSLKRDIQTLVRRVFDSRQYSSPPLLVMTGFGMGGTNANTSAPLPHLRLVVDMFQNLLPPLNVPKLKLSTVKRVLLVSREVDTAYINTTTNDNSSSGCTGDDTKQHQPQQVNDVIYIRHFHIRTENRCISRALRRLGVGGAKMKRRCVDNSELKCGIGPSGSGKTTGVPNLAKYSSMDDFLTKTGLLSDSALSDILSDMEEVDLVSDVHLSSSGFANADAIQSRKRKHGHGTSSIHGLKHLGTAKKATIRLTEIGPRITLNLIKIEEGVNTGTVLYHRWQTRTLSELAHQSECLRQRELIRAKRRAEHEARRLANEAEREAHRAICLEGMKRAGQLSTQDEINTDEKPINSKMVKFQLDERTEKKRKKKLEVNEKSSKSVVKKAFKSNLIVRKKKK</sequence>
<organism evidence="8 9">
    <name type="scientific">Schistosoma mattheei</name>
    <dbReference type="NCBI Taxonomy" id="31246"/>
    <lineage>
        <taxon>Eukaryota</taxon>
        <taxon>Metazoa</taxon>
        <taxon>Spiralia</taxon>
        <taxon>Lophotrochozoa</taxon>
        <taxon>Platyhelminthes</taxon>
        <taxon>Trematoda</taxon>
        <taxon>Digenea</taxon>
        <taxon>Strigeidida</taxon>
        <taxon>Schistosomatoidea</taxon>
        <taxon>Schistosomatidae</taxon>
        <taxon>Schistosoma</taxon>
    </lineage>
</organism>
<feature type="coiled-coil region" evidence="4">
    <location>
        <begin position="1335"/>
        <end position="1362"/>
    </location>
</feature>
<dbReference type="GO" id="GO:0061630">
    <property type="term" value="F:ubiquitin protein ligase activity"/>
    <property type="evidence" value="ECO:0007669"/>
    <property type="project" value="InterPro"/>
</dbReference>
<feature type="region of interest" description="Disordered" evidence="5">
    <location>
        <begin position="552"/>
        <end position="591"/>
    </location>
</feature>
<dbReference type="Proteomes" id="UP000050791">
    <property type="component" value="Unassembled WGS sequence"/>
</dbReference>
<dbReference type="InterPro" id="IPR013083">
    <property type="entry name" value="Znf_RING/FYVE/PHD"/>
</dbReference>
<reference evidence="9" key="1">
    <citation type="submission" date="2023-11" db="UniProtKB">
        <authorList>
            <consortium name="WormBaseParasite"/>
        </authorList>
    </citation>
    <scope>IDENTIFICATION</scope>
</reference>
<feature type="region of interest" description="Disordered" evidence="5">
    <location>
        <begin position="298"/>
        <end position="359"/>
    </location>
</feature>
<dbReference type="PANTHER" id="PTHR22938:SF0">
    <property type="entry name" value="E3 UBIQUITIN-PROTEIN LIGASE ZNF598"/>
    <property type="match status" value="1"/>
</dbReference>
<dbReference type="SMART" id="SM00184">
    <property type="entry name" value="RING"/>
    <property type="match status" value="1"/>
</dbReference>
<dbReference type="InterPro" id="IPR007109">
    <property type="entry name" value="Brix"/>
</dbReference>
<dbReference type="SMART" id="SM00879">
    <property type="entry name" value="Brix"/>
    <property type="match status" value="1"/>
</dbReference>
<feature type="compositionally biased region" description="Low complexity" evidence="5">
    <location>
        <begin position="454"/>
        <end position="468"/>
    </location>
</feature>
<feature type="region of interest" description="Disordered" evidence="5">
    <location>
        <begin position="401"/>
        <end position="516"/>
    </location>
</feature>
<feature type="domain" description="RING-type" evidence="6">
    <location>
        <begin position="13"/>
        <end position="58"/>
    </location>
</feature>
<evidence type="ECO:0000313" key="9">
    <source>
        <dbReference type="WBParaSite" id="SMTH1_92690.1"/>
    </source>
</evidence>
<evidence type="ECO:0000256" key="1">
    <source>
        <dbReference type="ARBA" id="ARBA00022771"/>
    </source>
</evidence>
<protein>
    <recommendedName>
        <fullName evidence="10">RING-type domain-containing protein</fullName>
    </recommendedName>
</protein>
<dbReference type="GO" id="GO:0043022">
    <property type="term" value="F:ribosome binding"/>
    <property type="evidence" value="ECO:0007669"/>
    <property type="project" value="TreeGrafter"/>
</dbReference>
<dbReference type="InterPro" id="IPR001841">
    <property type="entry name" value="Znf_RING"/>
</dbReference>
<keyword evidence="1 3" id="KW-0863">Zinc-finger</keyword>
<dbReference type="Pfam" id="PF25447">
    <property type="entry name" value="RING_ZNF598"/>
    <property type="match status" value="1"/>
</dbReference>
<evidence type="ECO:0000259" key="7">
    <source>
        <dbReference type="PROSITE" id="PS50833"/>
    </source>
</evidence>
<name>A0AA85C0M1_9TREM</name>
<proteinExistence type="predicted"/>
<dbReference type="PANTHER" id="PTHR22938">
    <property type="entry name" value="ZINC FINGER PROTEIN 598"/>
    <property type="match status" value="1"/>
</dbReference>
<feature type="compositionally biased region" description="Polar residues" evidence="5">
    <location>
        <begin position="469"/>
        <end position="516"/>
    </location>
</feature>
<dbReference type="PROSITE" id="PS50089">
    <property type="entry name" value="ZF_RING_2"/>
    <property type="match status" value="1"/>
</dbReference>
<keyword evidence="1 3" id="KW-0479">Metal-binding</keyword>
<dbReference type="WBParaSite" id="SMTH1_92690.1">
    <property type="protein sequence ID" value="SMTH1_92690.1"/>
    <property type="gene ID" value="SMTH1_92690"/>
</dbReference>
<dbReference type="InterPro" id="IPR044288">
    <property type="entry name" value="ZNF598/HEL2"/>
</dbReference>
<dbReference type="SMART" id="SM00355">
    <property type="entry name" value="ZnF_C2H2"/>
    <property type="match status" value="5"/>
</dbReference>
<feature type="coiled-coil region" evidence="4">
    <location>
        <begin position="975"/>
        <end position="1009"/>
    </location>
</feature>
<evidence type="ECO:0000256" key="3">
    <source>
        <dbReference type="PROSITE-ProRule" id="PRU00175"/>
    </source>
</evidence>
<dbReference type="Pfam" id="PF04427">
    <property type="entry name" value="Brix"/>
    <property type="match status" value="1"/>
</dbReference>
<evidence type="ECO:0000313" key="8">
    <source>
        <dbReference type="Proteomes" id="UP000050791"/>
    </source>
</evidence>
<keyword evidence="2" id="KW-0862">Zinc</keyword>
<dbReference type="PROSITE" id="PS50833">
    <property type="entry name" value="BRIX"/>
    <property type="match status" value="1"/>
</dbReference>
<feature type="compositionally biased region" description="Polar residues" evidence="5">
    <location>
        <begin position="633"/>
        <end position="643"/>
    </location>
</feature>
<evidence type="ECO:0000256" key="2">
    <source>
        <dbReference type="ARBA" id="ARBA00022833"/>
    </source>
</evidence>
<evidence type="ECO:0000256" key="5">
    <source>
        <dbReference type="SAM" id="MobiDB-lite"/>
    </source>
</evidence>
<dbReference type="Gene3D" id="3.30.40.10">
    <property type="entry name" value="Zinc/RING finger domain, C3HC4 (zinc finger)"/>
    <property type="match status" value="1"/>
</dbReference>
<feature type="compositionally biased region" description="Polar residues" evidence="5">
    <location>
        <begin position="301"/>
        <end position="310"/>
    </location>
</feature>
<feature type="domain" description="Brix" evidence="7">
    <location>
        <begin position="909"/>
        <end position="1310"/>
    </location>
</feature>
<evidence type="ECO:0008006" key="10">
    <source>
        <dbReference type="Google" id="ProtNLM"/>
    </source>
</evidence>
<feature type="compositionally biased region" description="Polar residues" evidence="5">
    <location>
        <begin position="407"/>
        <end position="453"/>
    </location>
</feature>
<accession>A0AA85C0M1</accession>
<dbReference type="GO" id="GO:0016567">
    <property type="term" value="P:protein ubiquitination"/>
    <property type="evidence" value="ECO:0007669"/>
    <property type="project" value="TreeGrafter"/>
</dbReference>